<proteinExistence type="predicted"/>
<sequence length="509" mass="57880">MDINDFKGIEASFLDYKVSLEANKPKSWLKSVSAFANTKGGHILFGITDGDHEAIGLDDAQGTASKISEFLSTRISPMVNYTLITFSSHREGKYCLDLDIFPGPNYPYYYIHEHTRECYVRRGDRSELATTLELNTLILKGMNQTYDALPTSYQVSDVSFTLLGATLKRETGEEFNLSQDPISMGLMTEAGKVTNAGLLLCDQGILKQSRVVCTHWKGITKGSVEGDALDDEEFSGASLITLLNNAESFIRNNSKNPWTIRGMHREEKSDYPFKAVREVLVNALIHRDYQNIGSEIHVDMYDDRLDISSPGGMMNGSRIQDLDLKMIPSMRRNEIISDIFGRLHYMDRRGSGIRRVMNSYADFDIKPIFYSNEYFFLVSLPNRGNELRSGMKSNKTQLTPDKTQLTPDKTQLTPDKTQLTDLKIIIQTRAAKSFRKETLKKIINLLEIYEFAYPFNRQIVATQFGISQNAASRILKKAMECGIIRKERRGIYYFREALVNKDSCYSQEK</sequence>
<dbReference type="Pfam" id="PF04326">
    <property type="entry name" value="SLFN_AlbA_2"/>
    <property type="match status" value="1"/>
</dbReference>
<protein>
    <submittedName>
        <fullName evidence="2">Transcriptional regulator</fullName>
    </submittedName>
</protein>
<dbReference type="PANTHER" id="PTHR30595">
    <property type="entry name" value="GLPR-RELATED TRANSCRIPTIONAL REPRESSOR"/>
    <property type="match status" value="1"/>
</dbReference>
<name>A0A848BPX5_9FIRM</name>
<dbReference type="EMBL" id="JABAFG010000005">
    <property type="protein sequence ID" value="NME27782.1"/>
    <property type="molecule type" value="Genomic_DNA"/>
</dbReference>
<dbReference type="Proteomes" id="UP000591071">
    <property type="component" value="Unassembled WGS sequence"/>
</dbReference>
<dbReference type="InterPro" id="IPR007421">
    <property type="entry name" value="Schlafen_AlbA_2_dom"/>
</dbReference>
<dbReference type="RefSeq" id="WP_170087311.1">
    <property type="nucleotide sequence ID" value="NZ_JABAFG010000005.1"/>
</dbReference>
<dbReference type="Gene3D" id="3.30.950.30">
    <property type="entry name" value="Schlafen, AAA domain"/>
    <property type="match status" value="1"/>
</dbReference>
<feature type="domain" description="Schlafen AlbA-2" evidence="1">
    <location>
        <begin position="10"/>
        <end position="129"/>
    </location>
</feature>
<comment type="caution">
    <text evidence="2">The sequence shown here is derived from an EMBL/GenBank/DDBJ whole genome shotgun (WGS) entry which is preliminary data.</text>
</comment>
<dbReference type="CDD" id="cd00090">
    <property type="entry name" value="HTH_ARSR"/>
    <property type="match status" value="1"/>
</dbReference>
<dbReference type="InterPro" id="IPR011991">
    <property type="entry name" value="ArsR-like_HTH"/>
</dbReference>
<dbReference type="AlphaFoldDB" id="A0A848BPX5"/>
<dbReference type="Pfam" id="PF13749">
    <property type="entry name" value="HATPase_c_4"/>
    <property type="match status" value="1"/>
</dbReference>
<evidence type="ECO:0000313" key="2">
    <source>
        <dbReference type="EMBL" id="NME27782.1"/>
    </source>
</evidence>
<accession>A0A848BPX5</accession>
<gene>
    <name evidence="2" type="ORF">HF872_03955</name>
</gene>
<dbReference type="InterPro" id="IPR038461">
    <property type="entry name" value="Schlafen_AlbA_2_dom_sf"/>
</dbReference>
<evidence type="ECO:0000259" key="1">
    <source>
        <dbReference type="Pfam" id="PF04326"/>
    </source>
</evidence>
<evidence type="ECO:0000313" key="3">
    <source>
        <dbReference type="Proteomes" id="UP000591071"/>
    </source>
</evidence>
<dbReference type="InterPro" id="IPR038475">
    <property type="entry name" value="RecG_C_sf"/>
</dbReference>
<organism evidence="2 3">
    <name type="scientific">Megasphaera hexanoica</name>
    <dbReference type="NCBI Taxonomy" id="1675036"/>
    <lineage>
        <taxon>Bacteria</taxon>
        <taxon>Bacillati</taxon>
        <taxon>Bacillota</taxon>
        <taxon>Negativicutes</taxon>
        <taxon>Veillonellales</taxon>
        <taxon>Veillonellaceae</taxon>
        <taxon>Megasphaera</taxon>
    </lineage>
</organism>
<dbReference type="Gene3D" id="3.30.565.60">
    <property type="match status" value="1"/>
</dbReference>
<dbReference type="PANTHER" id="PTHR30595:SF6">
    <property type="entry name" value="SCHLAFEN ALBA-2 DOMAIN-CONTAINING PROTEIN"/>
    <property type="match status" value="1"/>
</dbReference>
<reference evidence="2 3" key="1">
    <citation type="submission" date="2020-04" db="EMBL/GenBank/DDBJ databases">
        <authorList>
            <person name="Hitch T.C.A."/>
            <person name="Wylensek D."/>
            <person name="Clavel T."/>
        </authorList>
    </citation>
    <scope>NUCLEOTIDE SEQUENCE [LARGE SCALE GENOMIC DNA]</scope>
    <source>
        <strain evidence="2 3">Oil-RF-744-FAT-WT-6-1</strain>
    </source>
</reference>